<dbReference type="InterPro" id="IPR008030">
    <property type="entry name" value="NmrA-like"/>
</dbReference>
<dbReference type="Pfam" id="PF05368">
    <property type="entry name" value="NmrA"/>
    <property type="match status" value="1"/>
</dbReference>
<dbReference type="PANTHER" id="PTHR47129:SF1">
    <property type="entry name" value="NMRA-LIKE DOMAIN-CONTAINING PROTEIN"/>
    <property type="match status" value="1"/>
</dbReference>
<dbReference type="InterPro" id="IPR052718">
    <property type="entry name" value="NmrA-type_oxidoreductase"/>
</dbReference>
<dbReference type="CDD" id="cd05269">
    <property type="entry name" value="TMR_SDR_a"/>
    <property type="match status" value="1"/>
</dbReference>
<reference evidence="3" key="1">
    <citation type="journal article" date="2019" name="Int. J. Syst. Evol. Microbiol.">
        <title>The Global Catalogue of Microorganisms (GCM) 10K type strain sequencing project: providing services to taxonomists for standard genome sequencing and annotation.</title>
        <authorList>
            <consortium name="The Broad Institute Genomics Platform"/>
            <consortium name="The Broad Institute Genome Sequencing Center for Infectious Disease"/>
            <person name="Wu L."/>
            <person name="Ma J."/>
        </authorList>
    </citation>
    <scope>NUCLEOTIDE SEQUENCE [LARGE SCALE GENOMIC DNA]</scope>
    <source>
        <strain evidence="3">CGMCC 1.15197</strain>
    </source>
</reference>
<dbReference type="Gene3D" id="3.90.25.10">
    <property type="entry name" value="UDP-galactose 4-epimerase, domain 1"/>
    <property type="match status" value="1"/>
</dbReference>
<gene>
    <name evidence="2" type="ORF">GCM10011383_36200</name>
</gene>
<keyword evidence="3" id="KW-1185">Reference proteome</keyword>
<protein>
    <submittedName>
        <fullName evidence="2">NAD(P)-dependent oxidoreductase</fullName>
    </submittedName>
</protein>
<evidence type="ECO:0000313" key="3">
    <source>
        <dbReference type="Proteomes" id="UP000632273"/>
    </source>
</evidence>
<dbReference type="RefSeq" id="WP_188815462.1">
    <property type="nucleotide sequence ID" value="NZ_BMHT01000007.1"/>
</dbReference>
<proteinExistence type="predicted"/>
<dbReference type="Gene3D" id="3.40.50.720">
    <property type="entry name" value="NAD(P)-binding Rossmann-like Domain"/>
    <property type="match status" value="1"/>
</dbReference>
<organism evidence="2 3">
    <name type="scientific">Hymenobacter cavernae</name>
    <dbReference type="NCBI Taxonomy" id="2044852"/>
    <lineage>
        <taxon>Bacteria</taxon>
        <taxon>Pseudomonadati</taxon>
        <taxon>Bacteroidota</taxon>
        <taxon>Cytophagia</taxon>
        <taxon>Cytophagales</taxon>
        <taxon>Hymenobacteraceae</taxon>
        <taxon>Hymenobacter</taxon>
    </lineage>
</organism>
<sequence length="286" mass="30597">MLAITGATGHLGRATIEALLPKVAPDQIVALVRDPQKAADFSRQGVQVRQGDYNDLASLTAAFQGVDTVLLISGDDLAARTQQHKNVIDAAKQAGAKHIIYTSVVKPSRTSHFPASPSHVDTEEYLLASSLTYTLFRNALYLDFVPMIVGQDAVESGKIYSAAGDGKVSYALRTDIAAALANVLTSAGHENQTYDISLGTAYSIQDVATALSEVTGKTIEYVPISSDDMAAGMRQHQVPEPVVSMMVGMTEAMKQNEFNVPSSNLEKLLGHKPTDLKPFLTSVYGK</sequence>
<dbReference type="PANTHER" id="PTHR47129">
    <property type="entry name" value="QUINONE OXIDOREDUCTASE 2"/>
    <property type="match status" value="1"/>
</dbReference>
<dbReference type="EMBL" id="BMHT01000007">
    <property type="protein sequence ID" value="GGF21299.1"/>
    <property type="molecule type" value="Genomic_DNA"/>
</dbReference>
<comment type="caution">
    <text evidence="2">The sequence shown here is derived from an EMBL/GenBank/DDBJ whole genome shotgun (WGS) entry which is preliminary data.</text>
</comment>
<name>A0ABQ1ULY2_9BACT</name>
<feature type="domain" description="NmrA-like" evidence="1">
    <location>
        <begin position="2"/>
        <end position="278"/>
    </location>
</feature>
<dbReference type="Proteomes" id="UP000632273">
    <property type="component" value="Unassembled WGS sequence"/>
</dbReference>
<accession>A0ABQ1ULY2</accession>
<dbReference type="SUPFAM" id="SSF51735">
    <property type="entry name" value="NAD(P)-binding Rossmann-fold domains"/>
    <property type="match status" value="1"/>
</dbReference>
<evidence type="ECO:0000313" key="2">
    <source>
        <dbReference type="EMBL" id="GGF21299.1"/>
    </source>
</evidence>
<dbReference type="InterPro" id="IPR036291">
    <property type="entry name" value="NAD(P)-bd_dom_sf"/>
</dbReference>
<evidence type="ECO:0000259" key="1">
    <source>
        <dbReference type="Pfam" id="PF05368"/>
    </source>
</evidence>